<dbReference type="PANTHER" id="PTHR44688:SF16">
    <property type="entry name" value="DNA-BINDING TRANSCRIPTIONAL ACTIVATOR DEVR_DOSR"/>
    <property type="match status" value="1"/>
</dbReference>
<evidence type="ECO:0000313" key="5">
    <source>
        <dbReference type="EMBL" id="POQ03664.1"/>
    </source>
</evidence>
<evidence type="ECO:0000256" key="2">
    <source>
        <dbReference type="ARBA" id="ARBA00023125"/>
    </source>
</evidence>
<comment type="caution">
    <text evidence="5">The sequence shown here is derived from an EMBL/GenBank/DDBJ whole genome shotgun (WGS) entry which is preliminary data.</text>
</comment>
<organism evidence="5 6">
    <name type="scientific">Pseudomonas syringae pv. syringae</name>
    <dbReference type="NCBI Taxonomy" id="321"/>
    <lineage>
        <taxon>Bacteria</taxon>
        <taxon>Pseudomonadati</taxon>
        <taxon>Pseudomonadota</taxon>
        <taxon>Gammaproteobacteria</taxon>
        <taxon>Pseudomonadales</taxon>
        <taxon>Pseudomonadaceae</taxon>
        <taxon>Pseudomonas</taxon>
        <taxon>Pseudomonas syringae</taxon>
    </lineage>
</organism>
<dbReference type="RefSeq" id="WP_103694108.1">
    <property type="nucleotide sequence ID" value="NZ_NBAQ01000006.1"/>
</dbReference>
<sequence>MNDLVSFGNLQGSTGLLAEQEMRAALAICAGLSSKEAARVLGRSPSTVKKTVERIFFKLGVSNRAALVAEAFKRGLIAFACNMTPPPQHQEQESTNGVLIA</sequence>
<evidence type="ECO:0000256" key="1">
    <source>
        <dbReference type="ARBA" id="ARBA00023015"/>
    </source>
</evidence>
<dbReference type="SMART" id="SM00421">
    <property type="entry name" value="HTH_LUXR"/>
    <property type="match status" value="1"/>
</dbReference>
<dbReference type="CDD" id="cd06170">
    <property type="entry name" value="LuxR_C_like"/>
    <property type="match status" value="1"/>
</dbReference>
<gene>
    <name evidence="5" type="ORF">CXB42_13375</name>
</gene>
<reference evidence="5 6" key="1">
    <citation type="submission" date="2017-03" db="EMBL/GenBank/DDBJ databases">
        <authorList>
            <person name="Hulin M.T."/>
        </authorList>
    </citation>
    <scope>NUCLEOTIDE SEQUENCE [LARGE SCALE GENOMIC DNA]</scope>
    <source>
        <strain evidence="5 6">5264</strain>
    </source>
</reference>
<evidence type="ECO:0000313" key="6">
    <source>
        <dbReference type="Proteomes" id="UP000237295"/>
    </source>
</evidence>
<accession>A0AAE5VU33</accession>
<keyword evidence="1" id="KW-0805">Transcription regulation</keyword>
<evidence type="ECO:0000256" key="3">
    <source>
        <dbReference type="ARBA" id="ARBA00023163"/>
    </source>
</evidence>
<dbReference type="EMBL" id="NBAQ01000006">
    <property type="protein sequence ID" value="POQ03664.1"/>
    <property type="molecule type" value="Genomic_DNA"/>
</dbReference>
<dbReference type="InterPro" id="IPR000792">
    <property type="entry name" value="Tscrpt_reg_LuxR_C"/>
</dbReference>
<dbReference type="PANTHER" id="PTHR44688">
    <property type="entry name" value="DNA-BINDING TRANSCRIPTIONAL ACTIVATOR DEVR_DOSR"/>
    <property type="match status" value="1"/>
</dbReference>
<dbReference type="InterPro" id="IPR036388">
    <property type="entry name" value="WH-like_DNA-bd_sf"/>
</dbReference>
<name>A0AAE5VU33_PSESY</name>
<evidence type="ECO:0000259" key="4">
    <source>
        <dbReference type="PROSITE" id="PS50043"/>
    </source>
</evidence>
<dbReference type="AlphaFoldDB" id="A0AAE5VU33"/>
<proteinExistence type="predicted"/>
<protein>
    <submittedName>
        <fullName evidence="5">DNA-binding response regulator</fullName>
    </submittedName>
</protein>
<keyword evidence="2 5" id="KW-0238">DNA-binding</keyword>
<dbReference type="InterPro" id="IPR016032">
    <property type="entry name" value="Sig_transdc_resp-reg_C-effctor"/>
</dbReference>
<feature type="domain" description="HTH luxR-type" evidence="4">
    <location>
        <begin position="10"/>
        <end position="75"/>
    </location>
</feature>
<dbReference type="Gene3D" id="1.10.10.10">
    <property type="entry name" value="Winged helix-like DNA-binding domain superfamily/Winged helix DNA-binding domain"/>
    <property type="match status" value="1"/>
</dbReference>
<dbReference type="Proteomes" id="UP000237295">
    <property type="component" value="Unassembled WGS sequence"/>
</dbReference>
<dbReference type="GO" id="GO:0006355">
    <property type="term" value="P:regulation of DNA-templated transcription"/>
    <property type="evidence" value="ECO:0007669"/>
    <property type="project" value="InterPro"/>
</dbReference>
<dbReference type="GO" id="GO:0003677">
    <property type="term" value="F:DNA binding"/>
    <property type="evidence" value="ECO:0007669"/>
    <property type="project" value="UniProtKB-KW"/>
</dbReference>
<dbReference type="PROSITE" id="PS50043">
    <property type="entry name" value="HTH_LUXR_2"/>
    <property type="match status" value="1"/>
</dbReference>
<dbReference type="SUPFAM" id="SSF46894">
    <property type="entry name" value="C-terminal effector domain of the bipartite response regulators"/>
    <property type="match status" value="1"/>
</dbReference>
<dbReference type="Pfam" id="PF00196">
    <property type="entry name" value="GerE"/>
    <property type="match status" value="1"/>
</dbReference>
<keyword evidence="3" id="KW-0804">Transcription</keyword>